<organism evidence="2 3">
    <name type="scientific">Anthostomella pinea</name>
    <dbReference type="NCBI Taxonomy" id="933095"/>
    <lineage>
        <taxon>Eukaryota</taxon>
        <taxon>Fungi</taxon>
        <taxon>Dikarya</taxon>
        <taxon>Ascomycota</taxon>
        <taxon>Pezizomycotina</taxon>
        <taxon>Sordariomycetes</taxon>
        <taxon>Xylariomycetidae</taxon>
        <taxon>Xylariales</taxon>
        <taxon>Xylariaceae</taxon>
        <taxon>Anthostomella</taxon>
    </lineage>
</organism>
<reference evidence="2" key="1">
    <citation type="submission" date="2023-10" db="EMBL/GenBank/DDBJ databases">
        <authorList>
            <person name="Hackl T."/>
        </authorList>
    </citation>
    <scope>NUCLEOTIDE SEQUENCE</scope>
</reference>
<protein>
    <submittedName>
        <fullName evidence="2">Uu.00g021680.m01.CDS01</fullName>
    </submittedName>
</protein>
<evidence type="ECO:0000313" key="3">
    <source>
        <dbReference type="Proteomes" id="UP001295740"/>
    </source>
</evidence>
<feature type="signal peptide" evidence="1">
    <location>
        <begin position="1"/>
        <end position="18"/>
    </location>
</feature>
<sequence>MKASIIFFVSALRSLAAAVPIDDVATTLYYGKCKALDGPGECVFTNNGESVTKPCGVNYKCKFTGENCHYNPTGGHAHCNL</sequence>
<accession>A0AAI8VZP4</accession>
<comment type="caution">
    <text evidence="2">The sequence shown here is derived from an EMBL/GenBank/DDBJ whole genome shotgun (WGS) entry which is preliminary data.</text>
</comment>
<keyword evidence="1" id="KW-0732">Signal</keyword>
<proteinExistence type="predicted"/>
<evidence type="ECO:0000313" key="2">
    <source>
        <dbReference type="EMBL" id="CAJ2514049.1"/>
    </source>
</evidence>
<evidence type="ECO:0000256" key="1">
    <source>
        <dbReference type="SAM" id="SignalP"/>
    </source>
</evidence>
<dbReference type="EMBL" id="CAUWAG010000020">
    <property type="protein sequence ID" value="CAJ2514049.1"/>
    <property type="molecule type" value="Genomic_DNA"/>
</dbReference>
<dbReference type="Proteomes" id="UP001295740">
    <property type="component" value="Unassembled WGS sequence"/>
</dbReference>
<name>A0AAI8VZP4_9PEZI</name>
<gene>
    <name evidence="2" type="ORF">KHLLAP_LOCUS14517</name>
</gene>
<keyword evidence="3" id="KW-1185">Reference proteome</keyword>
<feature type="chain" id="PRO_5042474075" evidence="1">
    <location>
        <begin position="19"/>
        <end position="81"/>
    </location>
</feature>
<dbReference type="AlphaFoldDB" id="A0AAI8VZP4"/>